<keyword evidence="8" id="KW-1185">Reference proteome</keyword>
<comment type="similarity">
    <text evidence="2">Belongs to the acetate uptake transporter (AceTr) (TC 2.A.96) family.</text>
</comment>
<evidence type="ECO:0000313" key="7">
    <source>
        <dbReference type="EMBL" id="KAG5419509.1"/>
    </source>
</evidence>
<evidence type="ECO:0000256" key="5">
    <source>
        <dbReference type="ARBA" id="ARBA00023136"/>
    </source>
</evidence>
<name>A0A8H8DB65_9ASCO</name>
<dbReference type="InterPro" id="IPR000791">
    <property type="entry name" value="Gpr1/Fun34/SatP-like"/>
</dbReference>
<feature type="transmembrane region" description="Helical" evidence="6">
    <location>
        <begin position="146"/>
        <end position="172"/>
    </location>
</feature>
<organism evidence="7 8">
    <name type="scientific">Candida metapsilosis</name>
    <dbReference type="NCBI Taxonomy" id="273372"/>
    <lineage>
        <taxon>Eukaryota</taxon>
        <taxon>Fungi</taxon>
        <taxon>Dikarya</taxon>
        <taxon>Ascomycota</taxon>
        <taxon>Saccharomycotina</taxon>
        <taxon>Pichiomycetes</taxon>
        <taxon>Debaryomycetaceae</taxon>
        <taxon>Candida/Lodderomyces clade</taxon>
        <taxon>Candida</taxon>
    </lineage>
</organism>
<dbReference type="GO" id="GO:0005886">
    <property type="term" value="C:plasma membrane"/>
    <property type="evidence" value="ECO:0007669"/>
    <property type="project" value="TreeGrafter"/>
</dbReference>
<dbReference type="PROSITE" id="PS01114">
    <property type="entry name" value="GPR1_FUN34_YAAH"/>
    <property type="match status" value="1"/>
</dbReference>
<keyword evidence="4 6" id="KW-1133">Transmembrane helix</keyword>
<feature type="transmembrane region" description="Helical" evidence="6">
    <location>
        <begin position="209"/>
        <end position="228"/>
    </location>
</feature>
<gene>
    <name evidence="7" type="ORF">I9W82_003276</name>
</gene>
<feature type="transmembrane region" description="Helical" evidence="6">
    <location>
        <begin position="240"/>
        <end position="261"/>
    </location>
</feature>
<proteinExistence type="inferred from homology"/>
<dbReference type="GO" id="GO:0015123">
    <property type="term" value="F:acetate transmembrane transporter activity"/>
    <property type="evidence" value="ECO:0007669"/>
    <property type="project" value="TreeGrafter"/>
</dbReference>
<sequence length="279" mass="30173">MTATEMSSSDSSNTYQKPHPYHVEHHEVPKLHPNHSHRSFISSIHLHGDGNELVTIGGHTYYRHDLMSAFGGSLNPGVTPFPKYNINPAPLGLFAFGVGCLLMGLFNARVMGITIPNLTVSIACFYGGISSAISGILEFFTGNTFAFTLLISYAGFWFSYAAIFMPSMGIAIAYEGTDQFENAVGLYLIGWTIWTFIVVSLLLKSTAALLSMFLFLMLTFLVMACASFTGDMGVSRAGGVIGIITSVIAFYNAFAGVATPFNSYIVPPVVVLPEIEFGE</sequence>
<dbReference type="RefSeq" id="XP_067548625.1">
    <property type="nucleotide sequence ID" value="XM_067692224.1"/>
</dbReference>
<evidence type="ECO:0000256" key="6">
    <source>
        <dbReference type="SAM" id="Phobius"/>
    </source>
</evidence>
<evidence type="ECO:0000256" key="4">
    <source>
        <dbReference type="ARBA" id="ARBA00022989"/>
    </source>
</evidence>
<dbReference type="Pfam" id="PF01184">
    <property type="entry name" value="Gpr1_Fun34_YaaH"/>
    <property type="match status" value="1"/>
</dbReference>
<dbReference type="PANTHER" id="PTHR31123:SF1">
    <property type="entry name" value="ACCUMULATION OF DYADS PROTEIN 2-RELATED"/>
    <property type="match status" value="1"/>
</dbReference>
<dbReference type="EMBL" id="JAEOAQ010000003">
    <property type="protein sequence ID" value="KAG5419509.1"/>
    <property type="molecule type" value="Genomic_DNA"/>
</dbReference>
<dbReference type="Proteomes" id="UP000669133">
    <property type="component" value="Unassembled WGS sequence"/>
</dbReference>
<dbReference type="GeneID" id="93651905"/>
<evidence type="ECO:0000313" key="8">
    <source>
        <dbReference type="Proteomes" id="UP000669133"/>
    </source>
</evidence>
<evidence type="ECO:0000256" key="1">
    <source>
        <dbReference type="ARBA" id="ARBA00004141"/>
    </source>
</evidence>
<dbReference type="OrthoDB" id="3648309at2759"/>
<dbReference type="NCBIfam" id="NF038013">
    <property type="entry name" value="AceTr_1"/>
    <property type="match status" value="1"/>
</dbReference>
<protein>
    <submittedName>
        <fullName evidence="7">Mug86</fullName>
    </submittedName>
</protein>
<feature type="transmembrane region" description="Helical" evidence="6">
    <location>
        <begin position="184"/>
        <end position="203"/>
    </location>
</feature>
<feature type="transmembrane region" description="Helical" evidence="6">
    <location>
        <begin position="89"/>
        <end position="106"/>
    </location>
</feature>
<comment type="caution">
    <text evidence="7">The sequence shown here is derived from an EMBL/GenBank/DDBJ whole genome shotgun (WGS) entry which is preliminary data.</text>
</comment>
<comment type="subcellular location">
    <subcellularLocation>
        <location evidence="1">Membrane</location>
        <topology evidence="1">Multi-pass membrane protein</topology>
    </subcellularLocation>
</comment>
<keyword evidence="5 6" id="KW-0472">Membrane</keyword>
<evidence type="ECO:0000256" key="2">
    <source>
        <dbReference type="ARBA" id="ARBA00005587"/>
    </source>
</evidence>
<dbReference type="PANTHER" id="PTHR31123">
    <property type="entry name" value="ACCUMULATION OF DYADS PROTEIN 2-RELATED"/>
    <property type="match status" value="1"/>
</dbReference>
<dbReference type="InterPro" id="IPR051633">
    <property type="entry name" value="AceTr"/>
</dbReference>
<dbReference type="AlphaFoldDB" id="A0A8H8DB65"/>
<keyword evidence="3 6" id="KW-0812">Transmembrane</keyword>
<reference evidence="7 8" key="1">
    <citation type="submission" date="2020-12" db="EMBL/GenBank/DDBJ databases">
        <title>Effect of drift, selection, and recombination on the evolution of hybrid genomes in Candida yeast pathogens.</title>
        <authorList>
            <person name="Mixao V."/>
            <person name="Ksiezopolska E."/>
            <person name="Saus E."/>
            <person name="Boekhout T."/>
            <person name="Gacser A."/>
            <person name="Gabaldon T."/>
        </authorList>
    </citation>
    <scope>NUCLEOTIDE SEQUENCE [LARGE SCALE GENOMIC DNA]</scope>
    <source>
        <strain evidence="7 8">BP57</strain>
    </source>
</reference>
<feature type="transmembrane region" description="Helical" evidence="6">
    <location>
        <begin position="118"/>
        <end position="140"/>
    </location>
</feature>
<accession>A0A8H8DB65</accession>
<dbReference type="InterPro" id="IPR047622">
    <property type="entry name" value="GPR1_FUN34_YAAH"/>
</dbReference>
<evidence type="ECO:0000256" key="3">
    <source>
        <dbReference type="ARBA" id="ARBA00022692"/>
    </source>
</evidence>